<accession>A0ABV8C492</accession>
<dbReference type="PANTHER" id="PTHR38096">
    <property type="entry name" value="ENTEROBACTIN SYNTHASE COMPONENT D"/>
    <property type="match status" value="1"/>
</dbReference>
<dbReference type="SUPFAM" id="SSF56214">
    <property type="entry name" value="4'-phosphopantetheinyl transferase"/>
    <property type="match status" value="1"/>
</dbReference>
<evidence type="ECO:0000256" key="1">
    <source>
        <dbReference type="ARBA" id="ARBA00022679"/>
    </source>
</evidence>
<dbReference type="InterPro" id="IPR041354">
    <property type="entry name" value="4PPT_N"/>
</dbReference>
<organism evidence="4 5">
    <name type="scientific">Lentzea rhizosphaerae</name>
    <dbReference type="NCBI Taxonomy" id="2041025"/>
    <lineage>
        <taxon>Bacteria</taxon>
        <taxon>Bacillati</taxon>
        <taxon>Actinomycetota</taxon>
        <taxon>Actinomycetes</taxon>
        <taxon>Pseudonocardiales</taxon>
        <taxon>Pseudonocardiaceae</taxon>
        <taxon>Lentzea</taxon>
    </lineage>
</organism>
<evidence type="ECO:0000313" key="4">
    <source>
        <dbReference type="EMBL" id="MFC3896803.1"/>
    </source>
</evidence>
<dbReference type="EMBL" id="JBHRZI010000030">
    <property type="protein sequence ID" value="MFC3896803.1"/>
    <property type="molecule type" value="Genomic_DNA"/>
</dbReference>
<sequence>MLEQLLPPPVAAVERYNDEQPVELFPEEESLLGNAVPKRRNEFGTARACARDAMRLLGVEPAAILPGPKREPLWPDGVVGSLTHCSGYRAAALAHRADFQTIGIDAEPHAPAPDGVLGAIAIPAELDRMPGLKAEDPKICWDRLLFSAKESTYKAWYPVTQRWLGFEDADITLSADGTFHSRILLPDSPVAGFDGRWLVQGDILVTAIAVPHRETRVSD</sequence>
<gene>
    <name evidence="4" type="ORF">ACFOWZ_35460</name>
</gene>
<keyword evidence="1 4" id="KW-0808">Transferase</keyword>
<dbReference type="PRINTS" id="PR01399">
    <property type="entry name" value="ENTSNTHTASED"/>
</dbReference>
<dbReference type="InterPro" id="IPR008278">
    <property type="entry name" value="4-PPantetheinyl_Trfase_dom"/>
</dbReference>
<evidence type="ECO:0000259" key="3">
    <source>
        <dbReference type="Pfam" id="PF17837"/>
    </source>
</evidence>
<reference evidence="5" key="1">
    <citation type="journal article" date="2019" name="Int. J. Syst. Evol. Microbiol.">
        <title>The Global Catalogue of Microorganisms (GCM) 10K type strain sequencing project: providing services to taxonomists for standard genome sequencing and annotation.</title>
        <authorList>
            <consortium name="The Broad Institute Genomics Platform"/>
            <consortium name="The Broad Institute Genome Sequencing Center for Infectious Disease"/>
            <person name="Wu L."/>
            <person name="Ma J."/>
        </authorList>
    </citation>
    <scope>NUCLEOTIDE SEQUENCE [LARGE SCALE GENOMIC DNA]</scope>
    <source>
        <strain evidence="5">CGMCC 4.7405</strain>
    </source>
</reference>
<proteinExistence type="predicted"/>
<keyword evidence="5" id="KW-1185">Reference proteome</keyword>
<protein>
    <submittedName>
        <fullName evidence="4">4'-phosphopantetheinyl transferase</fullName>
    </submittedName>
</protein>
<dbReference type="RefSeq" id="WP_382378299.1">
    <property type="nucleotide sequence ID" value="NZ_JBHRZI010000030.1"/>
</dbReference>
<dbReference type="InterPro" id="IPR003542">
    <property type="entry name" value="Enbac_synth_compD-like"/>
</dbReference>
<feature type="domain" description="4'-phosphopantetheinyl transferase" evidence="2">
    <location>
        <begin position="102"/>
        <end position="189"/>
    </location>
</feature>
<dbReference type="PANTHER" id="PTHR38096:SF1">
    <property type="entry name" value="ENTEROBACTIN SYNTHASE COMPONENT D"/>
    <property type="match status" value="1"/>
</dbReference>
<comment type="caution">
    <text evidence="4">The sequence shown here is derived from an EMBL/GenBank/DDBJ whole genome shotgun (WGS) entry which is preliminary data.</text>
</comment>
<dbReference type="Pfam" id="PF01648">
    <property type="entry name" value="ACPS"/>
    <property type="match status" value="1"/>
</dbReference>
<evidence type="ECO:0000313" key="5">
    <source>
        <dbReference type="Proteomes" id="UP001595690"/>
    </source>
</evidence>
<name>A0ABV8C492_9PSEU</name>
<evidence type="ECO:0000259" key="2">
    <source>
        <dbReference type="Pfam" id="PF01648"/>
    </source>
</evidence>
<dbReference type="GO" id="GO:0016740">
    <property type="term" value="F:transferase activity"/>
    <property type="evidence" value="ECO:0007669"/>
    <property type="project" value="UniProtKB-KW"/>
</dbReference>
<feature type="domain" description="4'-phosphopantetheinyl transferase N-terminal" evidence="3">
    <location>
        <begin position="27"/>
        <end position="94"/>
    </location>
</feature>
<dbReference type="Pfam" id="PF17837">
    <property type="entry name" value="4PPT_N"/>
    <property type="match status" value="1"/>
</dbReference>
<dbReference type="InterPro" id="IPR037143">
    <property type="entry name" value="4-PPantetheinyl_Trfase_dom_sf"/>
</dbReference>
<dbReference type="Proteomes" id="UP001595690">
    <property type="component" value="Unassembled WGS sequence"/>
</dbReference>